<dbReference type="AlphaFoldDB" id="A0AAD9DCB1"/>
<dbReference type="EMBL" id="JATAAI010000015">
    <property type="protein sequence ID" value="KAK1740714.1"/>
    <property type="molecule type" value="Genomic_DNA"/>
</dbReference>
<dbReference type="PANTHER" id="PTHR43428">
    <property type="entry name" value="ARSENATE REDUCTASE"/>
    <property type="match status" value="1"/>
</dbReference>
<dbReference type="SUPFAM" id="SSF52788">
    <property type="entry name" value="Phosphotyrosine protein phosphatases I"/>
    <property type="match status" value="1"/>
</dbReference>
<accession>A0AAD9DCB1</accession>
<reference evidence="1" key="1">
    <citation type="submission" date="2023-06" db="EMBL/GenBank/DDBJ databases">
        <title>Survivors Of The Sea: Transcriptome response of Skeletonema marinoi to long-term dormancy.</title>
        <authorList>
            <person name="Pinder M.I.M."/>
            <person name="Kourtchenko O."/>
            <person name="Robertson E.K."/>
            <person name="Larsson T."/>
            <person name="Maumus F."/>
            <person name="Osuna-Cruz C.M."/>
            <person name="Vancaester E."/>
            <person name="Stenow R."/>
            <person name="Vandepoele K."/>
            <person name="Ploug H."/>
            <person name="Bruchert V."/>
            <person name="Godhe A."/>
            <person name="Topel M."/>
        </authorList>
    </citation>
    <scope>NUCLEOTIDE SEQUENCE</scope>
    <source>
        <strain evidence="1">R05AC</strain>
    </source>
</reference>
<evidence type="ECO:0000313" key="1">
    <source>
        <dbReference type="EMBL" id="KAK1740714.1"/>
    </source>
</evidence>
<evidence type="ECO:0000313" key="2">
    <source>
        <dbReference type="Proteomes" id="UP001224775"/>
    </source>
</evidence>
<sequence>MTSTIVFACKSNSCRSQMAEGWAKNWMKNERSQLEARRRTDIITTEGDSKEEVQRDRRLQSFLDGLVVASVALDETSVSPLDVNDRLSSSPTSSLTSFFTRNNSVDTINSTSCVTCDGETCSSPLRRKKVKVKAIKAMAIDGVDISDATPKTIHDVLSSSSGGGGEEQLSLSRCSKSRSFSLLEMLRGVSLQMSLAYAGVVEVEDTPESEDVGTANTLDEQRSVDSLVVLCACADSLKQKLSDMSKETLNWNIDAPTAFAKDSGEGDMAYLRVSRQIRVKVETFMNHLKESVMNGNLDCCNNNESKSCNTELREQVVKRIV</sequence>
<name>A0AAD9DCB1_9STRA</name>
<keyword evidence="2" id="KW-1185">Reference proteome</keyword>
<protein>
    <submittedName>
        <fullName evidence="1">Arsenate reductase-like protein</fullName>
    </submittedName>
</protein>
<dbReference type="Proteomes" id="UP001224775">
    <property type="component" value="Unassembled WGS sequence"/>
</dbReference>
<dbReference type="PANTHER" id="PTHR43428:SF1">
    <property type="entry name" value="ARSENATE REDUCTASE"/>
    <property type="match status" value="1"/>
</dbReference>
<gene>
    <name evidence="1" type="ORF">QTG54_008809</name>
</gene>
<dbReference type="InterPro" id="IPR036196">
    <property type="entry name" value="Ptyr_pPase_sf"/>
</dbReference>
<proteinExistence type="predicted"/>
<dbReference type="Gene3D" id="3.40.50.2300">
    <property type="match status" value="1"/>
</dbReference>
<comment type="caution">
    <text evidence="1">The sequence shown here is derived from an EMBL/GenBank/DDBJ whole genome shotgun (WGS) entry which is preliminary data.</text>
</comment>
<organism evidence="1 2">
    <name type="scientific">Skeletonema marinoi</name>
    <dbReference type="NCBI Taxonomy" id="267567"/>
    <lineage>
        <taxon>Eukaryota</taxon>
        <taxon>Sar</taxon>
        <taxon>Stramenopiles</taxon>
        <taxon>Ochrophyta</taxon>
        <taxon>Bacillariophyta</taxon>
        <taxon>Coscinodiscophyceae</taxon>
        <taxon>Thalassiosirophycidae</taxon>
        <taxon>Thalassiosirales</taxon>
        <taxon>Skeletonemataceae</taxon>
        <taxon>Skeletonema</taxon>
        <taxon>Skeletonema marinoi-dohrnii complex</taxon>
    </lineage>
</organism>